<dbReference type="PANTHER" id="PTHR36337:SF1">
    <property type="entry name" value="OBSCURIN-LIKE PROTEIN"/>
    <property type="match status" value="1"/>
</dbReference>
<dbReference type="Proteomes" id="UP000734854">
    <property type="component" value="Unassembled WGS sequence"/>
</dbReference>
<proteinExistence type="predicted"/>
<dbReference type="AlphaFoldDB" id="A0A8J5GYE8"/>
<dbReference type="EMBL" id="JACMSC010000009">
    <property type="protein sequence ID" value="KAG6509218.1"/>
    <property type="molecule type" value="Genomic_DNA"/>
</dbReference>
<sequence>MEKVEGFSITCEEHEELISSLRDWRTRSGINAPKIEVRFEDLSVETEVHASRRVLPTLPNAIINTVQELLGRLKVYNTNTSHVKVLSELKGIIKPSRYSPVCTIGNNYAKMTALHTLFKTLVRSMLNQTGGIRPSLSHGLMVLSLSEWCATGFLLSKSWSRIESLHRGSSVDRCKPRADSAPFLVLMASAGVLLAFRSNGVEISPPLGKSLELSISFVAESIISRSGSDSDADASDNSGVLLQCLAMALAWSGPIIPNVSVLRCLCLALLNEIFPVHFVTEMSLDSENRNVATNKVKEHLNSILFKQAGAVTRVFCNQYAATDDITKETVEKHLWDYSLELYSNLRLAVLVHRGKSDELLAGFEKIAEAAFLMIVVFAAEVSKHKLNSKTSNEFRPEVSSQILITFSCIEYLRRIRLPEYTQAVRRAVLTIQENAPSCVSFVESMPPYGELTKSQGSIALVRMRYNWSQDEVQTARISFYLRVLPACISLVPTAMFGERIAPTMFFKDSDQNDRNALKEQLVFYYMHRALEVYPQINSFDGLTSGVTALVRHLPAGSPSIFYCVHSLVEKASELCRGAMSEDPTMWKNWEGNSGPPKKTIDLLLHLIYLIDIQALPYLLKQLAELMIQLPKDGQNALLDEMYSQVAESDDVTRKPVLVSWLQSLSYLCSQKTSPAADKSEKHGSSVASKGLSFIRGIAKL</sequence>
<comment type="caution">
    <text evidence="1">The sequence shown here is derived from an EMBL/GenBank/DDBJ whole genome shotgun (WGS) entry which is preliminary data.</text>
</comment>
<gene>
    <name evidence="1" type="ORF">ZIOFF_034609</name>
</gene>
<keyword evidence="2" id="KW-1185">Reference proteome</keyword>
<evidence type="ECO:0000313" key="1">
    <source>
        <dbReference type="EMBL" id="KAG6509218.1"/>
    </source>
</evidence>
<dbReference type="PANTHER" id="PTHR36337">
    <property type="entry name" value="OBSCURIN-LIKE PROTEIN"/>
    <property type="match status" value="1"/>
</dbReference>
<accession>A0A8J5GYE8</accession>
<evidence type="ECO:0000313" key="2">
    <source>
        <dbReference type="Proteomes" id="UP000734854"/>
    </source>
</evidence>
<reference evidence="1 2" key="1">
    <citation type="submission" date="2020-08" db="EMBL/GenBank/DDBJ databases">
        <title>Plant Genome Project.</title>
        <authorList>
            <person name="Zhang R.-G."/>
        </authorList>
    </citation>
    <scope>NUCLEOTIDE SEQUENCE [LARGE SCALE GENOMIC DNA]</scope>
    <source>
        <tissue evidence="1">Rhizome</tissue>
    </source>
</reference>
<name>A0A8J5GYE8_ZINOF</name>
<organism evidence="1 2">
    <name type="scientific">Zingiber officinale</name>
    <name type="common">Ginger</name>
    <name type="synonym">Amomum zingiber</name>
    <dbReference type="NCBI Taxonomy" id="94328"/>
    <lineage>
        <taxon>Eukaryota</taxon>
        <taxon>Viridiplantae</taxon>
        <taxon>Streptophyta</taxon>
        <taxon>Embryophyta</taxon>
        <taxon>Tracheophyta</taxon>
        <taxon>Spermatophyta</taxon>
        <taxon>Magnoliopsida</taxon>
        <taxon>Liliopsida</taxon>
        <taxon>Zingiberales</taxon>
        <taxon>Zingiberaceae</taxon>
        <taxon>Zingiber</taxon>
    </lineage>
</organism>
<protein>
    <submittedName>
        <fullName evidence="1">Uncharacterized protein</fullName>
    </submittedName>
</protein>